<organism evidence="2 3">
    <name type="scientific">Acrobeloides nanus</name>
    <dbReference type="NCBI Taxonomy" id="290746"/>
    <lineage>
        <taxon>Eukaryota</taxon>
        <taxon>Metazoa</taxon>
        <taxon>Ecdysozoa</taxon>
        <taxon>Nematoda</taxon>
        <taxon>Chromadorea</taxon>
        <taxon>Rhabditida</taxon>
        <taxon>Tylenchina</taxon>
        <taxon>Cephalobomorpha</taxon>
        <taxon>Cephaloboidea</taxon>
        <taxon>Cephalobidae</taxon>
        <taxon>Acrobeloides</taxon>
    </lineage>
</organism>
<evidence type="ECO:0000313" key="2">
    <source>
        <dbReference type="Proteomes" id="UP000887540"/>
    </source>
</evidence>
<dbReference type="InterPro" id="IPR023214">
    <property type="entry name" value="HAD_sf"/>
</dbReference>
<dbReference type="InterPro" id="IPR004274">
    <property type="entry name" value="FCP1_dom"/>
</dbReference>
<dbReference type="Gene3D" id="3.40.50.1000">
    <property type="entry name" value="HAD superfamily/HAD-like"/>
    <property type="match status" value="1"/>
</dbReference>
<keyword evidence="2" id="KW-1185">Reference proteome</keyword>
<name>A0A914C0C7_9BILA</name>
<evidence type="ECO:0000259" key="1">
    <source>
        <dbReference type="PROSITE" id="PS50969"/>
    </source>
</evidence>
<protein>
    <submittedName>
        <fullName evidence="3">FCP1 homology domain-containing protein</fullName>
    </submittedName>
</protein>
<dbReference type="PROSITE" id="PS50969">
    <property type="entry name" value="FCP1"/>
    <property type="match status" value="1"/>
</dbReference>
<dbReference type="AlphaFoldDB" id="A0A914C0C7"/>
<dbReference type="WBParaSite" id="ACRNAN_Path_139.g482.t1">
    <property type="protein sequence ID" value="ACRNAN_Path_139.g482.t1"/>
    <property type="gene ID" value="ACRNAN_Path_139.g482"/>
</dbReference>
<dbReference type="CDD" id="cd07521">
    <property type="entry name" value="HAD_FCP1-like"/>
    <property type="match status" value="1"/>
</dbReference>
<accession>A0A914C0C7</accession>
<dbReference type="PANTHER" id="PTHR12210">
    <property type="entry name" value="DULLARD PROTEIN PHOSPHATASE"/>
    <property type="match status" value="1"/>
</dbReference>
<dbReference type="Proteomes" id="UP000887540">
    <property type="component" value="Unplaced"/>
</dbReference>
<sequence>MPKLFHALCCCIRPDLEEKKNGKHKPHYNEGMGIITQVPRKPTLTLNASLRLGNNINSSNGTTRVQITDNKPVAHIDHHYKTISGKTDFLLSHPLPEDRHKKCLIIDLDETLVHSSFKPVKNADFIIPVEIDNVVHQVYVLKRPYTDEFLEKVGQLFECVLFTASLAKYADPVSDLLDKRRIFKSRLFREACVYYEGNYIKDLDRLGRDIKDTIIVDNSPASYAFHPDNADSSVR</sequence>
<dbReference type="InterPro" id="IPR036412">
    <property type="entry name" value="HAD-like_sf"/>
</dbReference>
<dbReference type="Pfam" id="PF03031">
    <property type="entry name" value="NIF"/>
    <property type="match status" value="1"/>
</dbReference>
<proteinExistence type="predicted"/>
<dbReference type="GO" id="GO:0016791">
    <property type="term" value="F:phosphatase activity"/>
    <property type="evidence" value="ECO:0007669"/>
    <property type="project" value="InterPro"/>
</dbReference>
<reference evidence="3" key="1">
    <citation type="submission" date="2022-11" db="UniProtKB">
        <authorList>
            <consortium name="WormBaseParasite"/>
        </authorList>
    </citation>
    <scope>IDENTIFICATION</scope>
</reference>
<dbReference type="InterPro" id="IPR050365">
    <property type="entry name" value="TIM50"/>
</dbReference>
<dbReference type="NCBIfam" id="TIGR02251">
    <property type="entry name" value="HIF-SF_euk"/>
    <property type="match status" value="1"/>
</dbReference>
<feature type="domain" description="FCP1 homology" evidence="1">
    <location>
        <begin position="97"/>
        <end position="235"/>
    </location>
</feature>
<dbReference type="FunFam" id="3.40.50.1000:FF:000093">
    <property type="entry name" value="NLI interacting factor-like phosphatase family protein"/>
    <property type="match status" value="1"/>
</dbReference>
<dbReference type="SUPFAM" id="SSF56784">
    <property type="entry name" value="HAD-like"/>
    <property type="match status" value="1"/>
</dbReference>
<evidence type="ECO:0000313" key="3">
    <source>
        <dbReference type="WBParaSite" id="ACRNAN_Path_139.g482.t1"/>
    </source>
</evidence>
<dbReference type="SMART" id="SM00577">
    <property type="entry name" value="CPDc"/>
    <property type="match status" value="1"/>
</dbReference>
<dbReference type="InterPro" id="IPR011948">
    <property type="entry name" value="Dullard_phosphatase"/>
</dbReference>